<evidence type="ECO:0000313" key="3">
    <source>
        <dbReference type="EMBL" id="CAL4983113.1"/>
    </source>
</evidence>
<dbReference type="PROSITE" id="PS51257">
    <property type="entry name" value="PROKAR_LIPOPROTEIN"/>
    <property type="match status" value="1"/>
</dbReference>
<reference evidence="3 4" key="2">
    <citation type="submission" date="2024-10" db="EMBL/GenBank/DDBJ databases">
        <authorList>
            <person name="Ryan C."/>
        </authorList>
    </citation>
    <scope>NUCLEOTIDE SEQUENCE [LARGE SCALE GENOMIC DNA]</scope>
</reference>
<dbReference type="InterPro" id="IPR040361">
    <property type="entry name" value="TPD1"/>
</dbReference>
<protein>
    <submittedName>
        <fullName evidence="3">Uncharacterized protein</fullName>
    </submittedName>
</protein>
<keyword evidence="1 2" id="KW-0732">Signal</keyword>
<dbReference type="Proteomes" id="UP001497457">
    <property type="component" value="Chromosome 22rd"/>
</dbReference>
<reference evidence="4" key="1">
    <citation type="submission" date="2024-06" db="EMBL/GenBank/DDBJ databases">
        <authorList>
            <person name="Ryan C."/>
        </authorList>
    </citation>
    <scope>NUCLEOTIDE SEQUENCE [LARGE SCALE GENOMIC DNA]</scope>
</reference>
<dbReference type="Pfam" id="PF24068">
    <property type="entry name" value="TPD1_C"/>
    <property type="match status" value="1"/>
</dbReference>
<feature type="chain" id="PRO_5044755232" evidence="2">
    <location>
        <begin position="23"/>
        <end position="126"/>
    </location>
</feature>
<keyword evidence="4" id="KW-1185">Reference proteome</keyword>
<proteinExistence type="predicted"/>
<dbReference type="EMBL" id="OZ075132">
    <property type="protein sequence ID" value="CAL4983113.1"/>
    <property type="molecule type" value="Genomic_DNA"/>
</dbReference>
<name>A0ABC9ARD9_9POAL</name>
<evidence type="ECO:0000256" key="1">
    <source>
        <dbReference type="ARBA" id="ARBA00022729"/>
    </source>
</evidence>
<dbReference type="AlphaFoldDB" id="A0ABC9ARD9"/>
<feature type="signal peptide" evidence="2">
    <location>
        <begin position="1"/>
        <end position="22"/>
    </location>
</feature>
<sequence>MDAKLILVACLLLLCRAGTAAAAAAAGCSLSSIIVSQSDAHDWAHGKPVYAVTVRNTCGCPQSDVKVDCAGYDTTFEPDVAKFKVIGGGLCLINDGAPVVQGQDVTFRYAWSKKFEFQPVSSTVAC</sequence>
<accession>A0ABC9ARD9</accession>
<gene>
    <name evidence="3" type="ORF">URODEC1_LOCUS56928</name>
</gene>
<dbReference type="PANTHER" id="PTHR33184:SF27">
    <property type="entry name" value="PUTATIVE-RELATED"/>
    <property type="match status" value="1"/>
</dbReference>
<dbReference type="PANTHER" id="PTHR33184">
    <property type="entry name" value="PROTEIN TAPETUM DETERMINANT 1-LIKE-RELATED"/>
    <property type="match status" value="1"/>
</dbReference>
<evidence type="ECO:0000313" key="4">
    <source>
        <dbReference type="Proteomes" id="UP001497457"/>
    </source>
</evidence>
<organism evidence="3 4">
    <name type="scientific">Urochloa decumbens</name>
    <dbReference type="NCBI Taxonomy" id="240449"/>
    <lineage>
        <taxon>Eukaryota</taxon>
        <taxon>Viridiplantae</taxon>
        <taxon>Streptophyta</taxon>
        <taxon>Embryophyta</taxon>
        <taxon>Tracheophyta</taxon>
        <taxon>Spermatophyta</taxon>
        <taxon>Magnoliopsida</taxon>
        <taxon>Liliopsida</taxon>
        <taxon>Poales</taxon>
        <taxon>Poaceae</taxon>
        <taxon>PACMAD clade</taxon>
        <taxon>Panicoideae</taxon>
        <taxon>Panicodae</taxon>
        <taxon>Paniceae</taxon>
        <taxon>Melinidinae</taxon>
        <taxon>Urochloa</taxon>
    </lineage>
</organism>
<evidence type="ECO:0000256" key="2">
    <source>
        <dbReference type="SAM" id="SignalP"/>
    </source>
</evidence>